<evidence type="ECO:0000256" key="1">
    <source>
        <dbReference type="ARBA" id="ARBA00008857"/>
    </source>
</evidence>
<dbReference type="AlphaFoldDB" id="A0A831U147"/>
<evidence type="ECO:0000256" key="5">
    <source>
        <dbReference type="PROSITE-ProRule" id="PRU01248"/>
    </source>
</evidence>
<dbReference type="GO" id="GO:0006310">
    <property type="term" value="P:DNA recombination"/>
    <property type="evidence" value="ECO:0007669"/>
    <property type="project" value="UniProtKB-KW"/>
</dbReference>
<dbReference type="EMBL" id="DSOV01000033">
    <property type="protein sequence ID" value="HEN42179.1"/>
    <property type="molecule type" value="Genomic_DNA"/>
</dbReference>
<dbReference type="InterPro" id="IPR004107">
    <property type="entry name" value="Integrase_SAM-like_N"/>
</dbReference>
<keyword evidence="2" id="KW-0229">DNA integration</keyword>
<name>A0A831U147_GEOME</name>
<dbReference type="InterPro" id="IPR011946">
    <property type="entry name" value="Integrase_integron-type"/>
</dbReference>
<dbReference type="PANTHER" id="PTHR30349">
    <property type="entry name" value="PHAGE INTEGRASE-RELATED"/>
    <property type="match status" value="1"/>
</dbReference>
<accession>A0A831U147</accession>
<protein>
    <submittedName>
        <fullName evidence="8">Integron integrase</fullName>
    </submittedName>
</protein>
<dbReference type="InterPro" id="IPR011010">
    <property type="entry name" value="DNA_brk_join_enz"/>
</dbReference>
<dbReference type="PANTHER" id="PTHR30349:SF64">
    <property type="entry name" value="PROPHAGE INTEGRASE INTD-RELATED"/>
    <property type="match status" value="1"/>
</dbReference>
<evidence type="ECO:0000256" key="3">
    <source>
        <dbReference type="ARBA" id="ARBA00023125"/>
    </source>
</evidence>
<dbReference type="InterPro" id="IPR050090">
    <property type="entry name" value="Tyrosine_recombinase_XerCD"/>
</dbReference>
<sequence>MHPIKTDKSASSAEPEKPRLLDLLRTRIRLKHYSIRTENTYTEWAKRYILFHGKRHPAEMGKEEVEAFLSHLALRHNVSASTQNQAKAAILFLYREVLTIELPWLDDVEQAKKPQRLPVVLTVGEVQALLSRLTGTHALMGRLMYGTGMRLMETVRLRVKDVDFERREIIVREGKGAKDRVTMLPQAVVEPLREHLARVEALHGEDLRAGFGEVHLPHALGKKYPNAGREWGWQYVFPARQLSTDPRTGVTRRHHADEKGIQRAIRQAVRDAGLTKLATPHTLRHSFATHLLQSGYDIRTVQELLGHKDVQTTMIYTHVLNRGGKGVESPLDRL</sequence>
<dbReference type="PROSITE" id="PS51900">
    <property type="entry name" value="CB"/>
    <property type="match status" value="1"/>
</dbReference>
<evidence type="ECO:0000259" key="6">
    <source>
        <dbReference type="PROSITE" id="PS51898"/>
    </source>
</evidence>
<dbReference type="Pfam" id="PF00589">
    <property type="entry name" value="Phage_integrase"/>
    <property type="match status" value="1"/>
</dbReference>
<dbReference type="InterPro" id="IPR013762">
    <property type="entry name" value="Integrase-like_cat_sf"/>
</dbReference>
<dbReference type="SUPFAM" id="SSF56349">
    <property type="entry name" value="DNA breaking-rejoining enzymes"/>
    <property type="match status" value="1"/>
</dbReference>
<evidence type="ECO:0000313" key="8">
    <source>
        <dbReference type="EMBL" id="HEN42179.1"/>
    </source>
</evidence>
<dbReference type="NCBIfam" id="TIGR02249">
    <property type="entry name" value="integrase_gron"/>
    <property type="match status" value="1"/>
</dbReference>
<dbReference type="Gene3D" id="1.10.443.10">
    <property type="entry name" value="Intergrase catalytic core"/>
    <property type="match status" value="1"/>
</dbReference>
<comment type="similarity">
    <text evidence="1">Belongs to the 'phage' integrase family.</text>
</comment>
<dbReference type="InterPro" id="IPR010998">
    <property type="entry name" value="Integrase_recombinase_N"/>
</dbReference>
<feature type="domain" description="Core-binding (CB)" evidence="7">
    <location>
        <begin position="15"/>
        <end position="98"/>
    </location>
</feature>
<evidence type="ECO:0000256" key="4">
    <source>
        <dbReference type="ARBA" id="ARBA00023172"/>
    </source>
</evidence>
<comment type="caution">
    <text evidence="8">The sequence shown here is derived from an EMBL/GenBank/DDBJ whole genome shotgun (WGS) entry which is preliminary data.</text>
</comment>
<evidence type="ECO:0000259" key="7">
    <source>
        <dbReference type="PROSITE" id="PS51900"/>
    </source>
</evidence>
<dbReference type="GO" id="GO:0015074">
    <property type="term" value="P:DNA integration"/>
    <property type="evidence" value="ECO:0007669"/>
    <property type="project" value="UniProtKB-KW"/>
</dbReference>
<dbReference type="Gene3D" id="1.10.150.130">
    <property type="match status" value="1"/>
</dbReference>
<reference evidence="8" key="1">
    <citation type="journal article" date="2020" name="mSystems">
        <title>Genome- and Community-Level Interaction Insights into Carbon Utilization and Element Cycling Functions of Hydrothermarchaeota in Hydrothermal Sediment.</title>
        <authorList>
            <person name="Zhou Z."/>
            <person name="Liu Y."/>
            <person name="Xu W."/>
            <person name="Pan J."/>
            <person name="Luo Z.H."/>
            <person name="Li M."/>
        </authorList>
    </citation>
    <scope>NUCLEOTIDE SEQUENCE [LARGE SCALE GENOMIC DNA]</scope>
    <source>
        <strain evidence="8">SpSt-349</strain>
    </source>
</reference>
<dbReference type="CDD" id="cd01193">
    <property type="entry name" value="INT_IntI_C"/>
    <property type="match status" value="1"/>
</dbReference>
<dbReference type="Pfam" id="PF13495">
    <property type="entry name" value="Phage_int_SAM_4"/>
    <property type="match status" value="1"/>
</dbReference>
<dbReference type="PROSITE" id="PS51898">
    <property type="entry name" value="TYR_RECOMBINASE"/>
    <property type="match status" value="1"/>
</dbReference>
<dbReference type="GO" id="GO:0003677">
    <property type="term" value="F:DNA binding"/>
    <property type="evidence" value="ECO:0007669"/>
    <property type="project" value="UniProtKB-UniRule"/>
</dbReference>
<gene>
    <name evidence="8" type="ORF">ENQ87_07355</name>
</gene>
<organism evidence="8">
    <name type="scientific">Geobacter metallireducens</name>
    <dbReference type="NCBI Taxonomy" id="28232"/>
    <lineage>
        <taxon>Bacteria</taxon>
        <taxon>Pseudomonadati</taxon>
        <taxon>Thermodesulfobacteriota</taxon>
        <taxon>Desulfuromonadia</taxon>
        <taxon>Geobacterales</taxon>
        <taxon>Geobacteraceae</taxon>
        <taxon>Geobacter</taxon>
    </lineage>
</organism>
<keyword evidence="4" id="KW-0233">DNA recombination</keyword>
<keyword evidence="3 5" id="KW-0238">DNA-binding</keyword>
<proteinExistence type="inferred from homology"/>
<dbReference type="InterPro" id="IPR002104">
    <property type="entry name" value="Integrase_catalytic"/>
</dbReference>
<evidence type="ECO:0000256" key="2">
    <source>
        <dbReference type="ARBA" id="ARBA00022908"/>
    </source>
</evidence>
<feature type="domain" description="Tyr recombinase" evidence="6">
    <location>
        <begin position="116"/>
        <end position="329"/>
    </location>
</feature>
<dbReference type="InterPro" id="IPR044068">
    <property type="entry name" value="CB"/>
</dbReference>